<evidence type="ECO:0000256" key="1">
    <source>
        <dbReference type="ARBA" id="ARBA00022691"/>
    </source>
</evidence>
<protein>
    <recommendedName>
        <fullName evidence="4">Methyltransferase domain-containing protein</fullName>
    </recommendedName>
</protein>
<accession>K0T6N0</accession>
<evidence type="ECO:0000313" key="2">
    <source>
        <dbReference type="EMBL" id="EJK74463.1"/>
    </source>
</evidence>
<dbReference type="Gene3D" id="3.40.50.150">
    <property type="entry name" value="Vaccinia Virus protein VP39"/>
    <property type="match status" value="1"/>
</dbReference>
<dbReference type="Proteomes" id="UP000266841">
    <property type="component" value="Unassembled WGS sequence"/>
</dbReference>
<organism evidence="2 3">
    <name type="scientific">Thalassiosira oceanica</name>
    <name type="common">Marine diatom</name>
    <dbReference type="NCBI Taxonomy" id="159749"/>
    <lineage>
        <taxon>Eukaryota</taxon>
        <taxon>Sar</taxon>
        <taxon>Stramenopiles</taxon>
        <taxon>Ochrophyta</taxon>
        <taxon>Bacillariophyta</taxon>
        <taxon>Coscinodiscophyceae</taxon>
        <taxon>Thalassiosirophycidae</taxon>
        <taxon>Thalassiosirales</taxon>
        <taxon>Thalassiosiraceae</taxon>
        <taxon>Thalassiosira</taxon>
    </lineage>
</organism>
<dbReference type="EMBL" id="AGNL01003637">
    <property type="protein sequence ID" value="EJK74463.1"/>
    <property type="molecule type" value="Genomic_DNA"/>
</dbReference>
<dbReference type="PANTHER" id="PTHR11006:SF68">
    <property type="entry name" value="PROTEIN ARGININE N-METHYLTRANSFERASE PRMT10"/>
    <property type="match status" value="1"/>
</dbReference>
<dbReference type="eggNOG" id="KOG1499">
    <property type="taxonomic scope" value="Eukaryota"/>
</dbReference>
<proteinExistence type="predicted"/>
<evidence type="ECO:0008006" key="4">
    <source>
        <dbReference type="Google" id="ProtNLM"/>
    </source>
</evidence>
<dbReference type="PANTHER" id="PTHR11006">
    <property type="entry name" value="PROTEIN ARGININE N-METHYLTRANSFERASE"/>
    <property type="match status" value="1"/>
</dbReference>
<keyword evidence="3" id="KW-1185">Reference proteome</keyword>
<dbReference type="GO" id="GO:0042054">
    <property type="term" value="F:histone methyltransferase activity"/>
    <property type="evidence" value="ECO:0007669"/>
    <property type="project" value="TreeGrafter"/>
</dbReference>
<dbReference type="CDD" id="cd02440">
    <property type="entry name" value="AdoMet_MTases"/>
    <property type="match status" value="1"/>
</dbReference>
<dbReference type="OrthoDB" id="7848332at2759"/>
<dbReference type="SUPFAM" id="SSF53335">
    <property type="entry name" value="S-adenosyl-L-methionine-dependent methyltransferases"/>
    <property type="match status" value="1"/>
</dbReference>
<gene>
    <name evidence="2" type="ORF">THAOC_03858</name>
</gene>
<comment type="caution">
    <text evidence="2">The sequence shown here is derived from an EMBL/GenBank/DDBJ whole genome shotgun (WGS) entry which is preliminary data.</text>
</comment>
<dbReference type="AlphaFoldDB" id="K0T6N0"/>
<dbReference type="Pfam" id="PF06325">
    <property type="entry name" value="PrmA"/>
    <property type="match status" value="1"/>
</dbReference>
<dbReference type="InterPro" id="IPR029063">
    <property type="entry name" value="SAM-dependent_MTases_sf"/>
</dbReference>
<dbReference type="GO" id="GO:0005634">
    <property type="term" value="C:nucleus"/>
    <property type="evidence" value="ECO:0007669"/>
    <property type="project" value="TreeGrafter"/>
</dbReference>
<name>K0T6N0_THAOC</name>
<sequence length="381" mass="41539">MLRPSIQADGSLPAVGKPSFACFSVDYLPDDACLSSRANGLARTKSPQAASYERSEDTGTNRRNLRIGAVRLALVKTDSFHILLLSQQIFGCERPPIDPDHGQLRRSARIVAWHLGHLGEQSADNCQAKEDFSIIASMKVGNASVRVARTTISACCFALSPLLLSIIQPASGFGATIHHRRRSNPPIIMSSAGGPTEDQPMADVAAKSGDASFSNFSRTNNIPTFDGDEKAKATDFANYFCAYSQLYHQKQMLTDHNRMAAYHAAIMGNADIFKDKVVMDVGTGSGILAVWAAQAGAKRVYAIEYTDMAKHARRVVKSNGLEDVVTVIQGAVEEVILPEEDWEQFSLSREEGDDEEIVDGKKSQRVVDIILSGERECHTVH</sequence>
<dbReference type="GO" id="GO:0016274">
    <property type="term" value="F:protein-arginine N-methyltransferase activity"/>
    <property type="evidence" value="ECO:0007669"/>
    <property type="project" value="InterPro"/>
</dbReference>
<evidence type="ECO:0000313" key="3">
    <source>
        <dbReference type="Proteomes" id="UP000266841"/>
    </source>
</evidence>
<dbReference type="InterPro" id="IPR025799">
    <property type="entry name" value="Arg_MeTrfase"/>
</dbReference>
<keyword evidence="1" id="KW-0949">S-adenosyl-L-methionine</keyword>
<reference evidence="2 3" key="1">
    <citation type="journal article" date="2012" name="Genome Biol.">
        <title>Genome and low-iron response of an oceanic diatom adapted to chronic iron limitation.</title>
        <authorList>
            <person name="Lommer M."/>
            <person name="Specht M."/>
            <person name="Roy A.S."/>
            <person name="Kraemer L."/>
            <person name="Andreson R."/>
            <person name="Gutowska M.A."/>
            <person name="Wolf J."/>
            <person name="Bergner S.V."/>
            <person name="Schilhabel M.B."/>
            <person name="Klostermeier U.C."/>
            <person name="Beiko R.G."/>
            <person name="Rosenstiel P."/>
            <person name="Hippler M."/>
            <person name="Laroche J."/>
        </authorList>
    </citation>
    <scope>NUCLEOTIDE SEQUENCE [LARGE SCALE GENOMIC DNA]</scope>
    <source>
        <strain evidence="2 3">CCMP1005</strain>
    </source>
</reference>